<dbReference type="PANTHER" id="PTHR43662">
    <property type="match status" value="1"/>
</dbReference>
<dbReference type="OrthoDB" id="74764at2759"/>
<name>A0A9P5NY10_GYMJU</name>
<keyword evidence="4" id="KW-1185">Reference proteome</keyword>
<protein>
    <recommendedName>
        <fullName evidence="2">DUF1996 domain-containing protein</fullName>
    </recommendedName>
</protein>
<feature type="domain" description="DUF1996" evidence="2">
    <location>
        <begin position="39"/>
        <end position="304"/>
    </location>
</feature>
<gene>
    <name evidence="3" type="ORF">CPB84DRAFT_1843653</name>
</gene>
<evidence type="ECO:0000313" key="3">
    <source>
        <dbReference type="EMBL" id="KAF8908199.1"/>
    </source>
</evidence>
<dbReference type="Proteomes" id="UP000724874">
    <property type="component" value="Unassembled WGS sequence"/>
</dbReference>
<dbReference type="AlphaFoldDB" id="A0A9P5NY10"/>
<evidence type="ECO:0000259" key="2">
    <source>
        <dbReference type="Pfam" id="PF09362"/>
    </source>
</evidence>
<feature type="chain" id="PRO_5040304369" description="DUF1996 domain-containing protein" evidence="1">
    <location>
        <begin position="24"/>
        <end position="412"/>
    </location>
</feature>
<accession>A0A9P5NY10</accession>
<dbReference type="EMBL" id="JADNYJ010000012">
    <property type="protein sequence ID" value="KAF8908199.1"/>
    <property type="molecule type" value="Genomic_DNA"/>
</dbReference>
<sequence length="412" mass="44864">MLFHRLPTIALLGAALNYRPVNAWFRVSCTTPLVQERLDPIISPGVSPSNHVHTIHGGNSGFFKHLSQITLNYSLVFASNSTYDNLRTSTCTNCLVSQDSSNYWFPKLYFQDPQNKSFTPVPNGGLLVYYENRGNNDTSNGGTGLKAFPPGFKMISGSPTRRSRKFTPGDGSQGELAERAIEWECLRYSNSSAQGYNSDQTNGGFPTTDCEAGLNARIHFPACWDGVNLDSPDHTNHTAFLSDLDNGACPSTHPVGLMTVLYEVTWDVHSFADRWNSSSDSWPFVYSTGDPTGFSWHGDFQNGWDTHNPTGQGVTEACSFLNVTNSTLAGECKISPVVNETIDGLLDKLPGCNPIQAGPQDATLHSDAQCLSVASPTPTPKSAASSKFAVAKEQQILVFALGIVMSMMWAHF</sequence>
<keyword evidence="1" id="KW-0732">Signal</keyword>
<evidence type="ECO:0000313" key="4">
    <source>
        <dbReference type="Proteomes" id="UP000724874"/>
    </source>
</evidence>
<organism evidence="3 4">
    <name type="scientific">Gymnopilus junonius</name>
    <name type="common">Spectacular rustgill mushroom</name>
    <name type="synonym">Gymnopilus spectabilis subsp. junonius</name>
    <dbReference type="NCBI Taxonomy" id="109634"/>
    <lineage>
        <taxon>Eukaryota</taxon>
        <taxon>Fungi</taxon>
        <taxon>Dikarya</taxon>
        <taxon>Basidiomycota</taxon>
        <taxon>Agaricomycotina</taxon>
        <taxon>Agaricomycetes</taxon>
        <taxon>Agaricomycetidae</taxon>
        <taxon>Agaricales</taxon>
        <taxon>Agaricineae</taxon>
        <taxon>Hymenogastraceae</taxon>
        <taxon>Gymnopilus</taxon>
    </lineage>
</organism>
<comment type="caution">
    <text evidence="3">The sequence shown here is derived from an EMBL/GenBank/DDBJ whole genome shotgun (WGS) entry which is preliminary data.</text>
</comment>
<dbReference type="Pfam" id="PF09362">
    <property type="entry name" value="DUF1996"/>
    <property type="match status" value="1"/>
</dbReference>
<reference evidence="3" key="1">
    <citation type="submission" date="2020-11" db="EMBL/GenBank/DDBJ databases">
        <authorList>
            <consortium name="DOE Joint Genome Institute"/>
            <person name="Ahrendt S."/>
            <person name="Riley R."/>
            <person name="Andreopoulos W."/>
            <person name="LaButti K."/>
            <person name="Pangilinan J."/>
            <person name="Ruiz-duenas F.J."/>
            <person name="Barrasa J.M."/>
            <person name="Sanchez-Garcia M."/>
            <person name="Camarero S."/>
            <person name="Miyauchi S."/>
            <person name="Serrano A."/>
            <person name="Linde D."/>
            <person name="Babiker R."/>
            <person name="Drula E."/>
            <person name="Ayuso-Fernandez I."/>
            <person name="Pacheco R."/>
            <person name="Padilla G."/>
            <person name="Ferreira P."/>
            <person name="Barriuso J."/>
            <person name="Kellner H."/>
            <person name="Castanera R."/>
            <person name="Alfaro M."/>
            <person name="Ramirez L."/>
            <person name="Pisabarro A.G."/>
            <person name="Kuo A."/>
            <person name="Tritt A."/>
            <person name="Lipzen A."/>
            <person name="He G."/>
            <person name="Yan M."/>
            <person name="Ng V."/>
            <person name="Cullen D."/>
            <person name="Martin F."/>
            <person name="Rosso M.-N."/>
            <person name="Henrissat B."/>
            <person name="Hibbett D."/>
            <person name="Martinez A.T."/>
            <person name="Grigoriev I.V."/>
        </authorList>
    </citation>
    <scope>NUCLEOTIDE SEQUENCE</scope>
    <source>
        <strain evidence="3">AH 44721</strain>
    </source>
</reference>
<evidence type="ECO:0000256" key="1">
    <source>
        <dbReference type="SAM" id="SignalP"/>
    </source>
</evidence>
<proteinExistence type="predicted"/>
<feature type="signal peptide" evidence="1">
    <location>
        <begin position="1"/>
        <end position="23"/>
    </location>
</feature>
<dbReference type="PANTHER" id="PTHR43662:SF3">
    <property type="entry name" value="DOMAIN PROTEIN, PUTATIVE (AFU_ORTHOLOGUE AFUA_6G11970)-RELATED"/>
    <property type="match status" value="1"/>
</dbReference>
<dbReference type="InterPro" id="IPR018535">
    <property type="entry name" value="DUF1996"/>
</dbReference>